<dbReference type="Proteomes" id="UP000197666">
    <property type="component" value="Unassembled WGS sequence"/>
</dbReference>
<name>A0A505I3X8_ASPNG</name>
<reference evidence="2" key="1">
    <citation type="submission" date="2018-10" db="EMBL/GenBank/DDBJ databases">
        <title>FDA dAtabase for Regulatory Grade micrObial Sequences (FDA-ARGOS): Supporting development and validation of Infectious Disease Dx tests.</title>
        <authorList>
            <person name="Kerrigan L."/>
            <person name="Tallon L."/>
            <person name="Sadzewicz L."/>
            <person name="Sengamalay N."/>
            <person name="Ott S."/>
            <person name="Godinez A."/>
            <person name="Nagaraj S."/>
            <person name="Vavikolanu K."/>
            <person name="Nadendla S."/>
            <person name="George J."/>
            <person name="Sichtig H."/>
        </authorList>
    </citation>
    <scope>NUCLEOTIDE SEQUENCE [LARGE SCALE GENOMIC DNA]</scope>
    <source>
        <strain evidence="2">FDAARGOS_311</strain>
    </source>
</reference>
<dbReference type="AlphaFoldDB" id="A0A505I3X8"/>
<accession>A0A505I3X8</accession>
<comment type="caution">
    <text evidence="1">The sequence shown here is derived from an EMBL/GenBank/DDBJ whole genome shotgun (WGS) entry which is preliminary data.</text>
</comment>
<gene>
    <name evidence="1" type="ORF">CAN33_0029205</name>
</gene>
<dbReference type="VEuPathDB" id="FungiDB:M747DRAFT_288085"/>
<sequence>MSFETLVKANISYFNSREMLFGLLVQKAYGVNPASAPAVVKVLTNYLRTFNASDEDFTTMDKYNPYQMANYGYWLDYPPLHSNLRTLSNKGVHLEYHPSSSGGEWI</sequence>
<evidence type="ECO:0000313" key="1">
    <source>
        <dbReference type="EMBL" id="TPR04332.1"/>
    </source>
</evidence>
<dbReference type="VEuPathDB" id="FungiDB:ASPNIDRAFT2_1138730"/>
<dbReference type="VEuPathDB" id="FungiDB:An11g01140"/>
<protein>
    <submittedName>
        <fullName evidence="1">Uncharacterized protein</fullName>
    </submittedName>
</protein>
<dbReference type="EMBL" id="NKJJ02000002">
    <property type="protein sequence ID" value="TPR04332.1"/>
    <property type="molecule type" value="Genomic_DNA"/>
</dbReference>
<proteinExistence type="predicted"/>
<organism evidence="1 2">
    <name type="scientific">Aspergillus niger</name>
    <dbReference type="NCBI Taxonomy" id="5061"/>
    <lineage>
        <taxon>Eukaryota</taxon>
        <taxon>Fungi</taxon>
        <taxon>Dikarya</taxon>
        <taxon>Ascomycota</taxon>
        <taxon>Pezizomycotina</taxon>
        <taxon>Eurotiomycetes</taxon>
        <taxon>Eurotiomycetidae</taxon>
        <taxon>Eurotiales</taxon>
        <taxon>Aspergillaceae</taxon>
        <taxon>Aspergillus</taxon>
        <taxon>Aspergillus subgen. Circumdati</taxon>
    </lineage>
</organism>
<evidence type="ECO:0000313" key="2">
    <source>
        <dbReference type="Proteomes" id="UP000197666"/>
    </source>
</evidence>